<evidence type="ECO:0000313" key="1">
    <source>
        <dbReference type="EMBL" id="MDQ0515306.1"/>
    </source>
</evidence>
<dbReference type="EMBL" id="JAUSWJ010000001">
    <property type="protein sequence ID" value="MDQ0515306.1"/>
    <property type="molecule type" value="Genomic_DNA"/>
</dbReference>
<evidence type="ECO:0000313" key="2">
    <source>
        <dbReference type="Proteomes" id="UP001223743"/>
    </source>
</evidence>
<dbReference type="Proteomes" id="UP001223743">
    <property type="component" value="Unassembled WGS sequence"/>
</dbReference>
<keyword evidence="2" id="KW-1185">Reference proteome</keyword>
<dbReference type="InterPro" id="IPR021232">
    <property type="entry name" value="DUF2735"/>
</dbReference>
<gene>
    <name evidence="1" type="ORF">QO015_000919</name>
</gene>
<proteinExistence type="predicted"/>
<comment type="caution">
    <text evidence="1">The sequence shown here is derived from an EMBL/GenBank/DDBJ whole genome shotgun (WGS) entry which is preliminary data.</text>
</comment>
<dbReference type="Pfam" id="PF10931">
    <property type="entry name" value="DUF2735"/>
    <property type="match status" value="1"/>
</dbReference>
<accession>A0ABU0M2W4</accession>
<reference evidence="1 2" key="1">
    <citation type="submission" date="2023-07" db="EMBL/GenBank/DDBJ databases">
        <title>Genomic Encyclopedia of Type Strains, Phase IV (KMG-IV): sequencing the most valuable type-strain genomes for metagenomic binning, comparative biology and taxonomic classification.</title>
        <authorList>
            <person name="Goeker M."/>
        </authorList>
    </citation>
    <scope>NUCLEOTIDE SEQUENCE [LARGE SCALE GENOMIC DNA]</scope>
    <source>
        <strain evidence="1 2">B1-1</strain>
    </source>
</reference>
<sequence>MKGRLAGYIGETSLEREAAMPAIAWDSWYHDAAIAEDDRLGQH</sequence>
<organism evidence="1 2">
    <name type="scientific">Kaistia geumhonensis</name>
    <dbReference type="NCBI Taxonomy" id="410839"/>
    <lineage>
        <taxon>Bacteria</taxon>
        <taxon>Pseudomonadati</taxon>
        <taxon>Pseudomonadota</taxon>
        <taxon>Alphaproteobacteria</taxon>
        <taxon>Hyphomicrobiales</taxon>
        <taxon>Kaistiaceae</taxon>
        <taxon>Kaistia</taxon>
    </lineage>
</organism>
<protein>
    <submittedName>
        <fullName evidence="1">Uncharacterized protein</fullName>
    </submittedName>
</protein>
<name>A0ABU0M2W4_9HYPH</name>